<dbReference type="Proteomes" id="UP000038009">
    <property type="component" value="Unassembled WGS sequence"/>
</dbReference>
<evidence type="ECO:0000313" key="2">
    <source>
        <dbReference type="Proteomes" id="UP000038009"/>
    </source>
</evidence>
<accession>A0A0N0P320</accession>
<comment type="caution">
    <text evidence="1">The sequence shown here is derived from an EMBL/GenBank/DDBJ whole genome shotgun (WGS) entry which is preliminary data.</text>
</comment>
<reference evidence="1 2" key="1">
    <citation type="journal article" date="2015" name="PLoS Pathog.">
        <title>Leptomonas seymouri: Adaptations to the Dixenous Life Cycle Analyzed by Genome Sequencing, Transcriptome Profiling and Co-infection with Leishmania donovani.</title>
        <authorList>
            <person name="Kraeva N."/>
            <person name="Butenko A."/>
            <person name="Hlavacova J."/>
            <person name="Kostygov A."/>
            <person name="Myskova J."/>
            <person name="Grybchuk D."/>
            <person name="Lestinova T."/>
            <person name="Votypka J."/>
            <person name="Volf P."/>
            <person name="Opperdoes F."/>
            <person name="Flegontov P."/>
            <person name="Lukes J."/>
            <person name="Yurchenko V."/>
        </authorList>
    </citation>
    <scope>NUCLEOTIDE SEQUENCE [LARGE SCALE GENOMIC DNA]</scope>
    <source>
        <strain evidence="1 2">ATCC 30220</strain>
    </source>
</reference>
<protein>
    <recommendedName>
        <fullName evidence="3">IMS import disulfide relay-system CHCH-CHCH-like Cx9C domain-containing protein</fullName>
    </recommendedName>
</protein>
<name>A0A0N0P320_LEPSE</name>
<gene>
    <name evidence="1" type="ORF">ABL78_7825</name>
</gene>
<sequence length="77" mass="8722">MEGNFYISDVVIDRELKSKYGKAYIKCPKEAKRYGECIEAGQINRNLQRGSCLEERRALRACVSAHLRSDTAASHSE</sequence>
<organism evidence="1 2">
    <name type="scientific">Leptomonas seymouri</name>
    <dbReference type="NCBI Taxonomy" id="5684"/>
    <lineage>
        <taxon>Eukaryota</taxon>
        <taxon>Discoba</taxon>
        <taxon>Euglenozoa</taxon>
        <taxon>Kinetoplastea</taxon>
        <taxon>Metakinetoplastina</taxon>
        <taxon>Trypanosomatida</taxon>
        <taxon>Trypanosomatidae</taxon>
        <taxon>Leishmaniinae</taxon>
        <taxon>Leptomonas</taxon>
    </lineage>
</organism>
<dbReference type="OMA" id="CPNESKR"/>
<keyword evidence="2" id="KW-1185">Reference proteome</keyword>
<dbReference type="OrthoDB" id="3821113at2759"/>
<evidence type="ECO:0008006" key="3">
    <source>
        <dbReference type="Google" id="ProtNLM"/>
    </source>
</evidence>
<dbReference type="AlphaFoldDB" id="A0A0N0P320"/>
<dbReference type="EMBL" id="LJSK01000428">
    <property type="protein sequence ID" value="KPI83147.1"/>
    <property type="molecule type" value="Genomic_DNA"/>
</dbReference>
<dbReference type="PROSITE" id="PS51808">
    <property type="entry name" value="CHCH"/>
    <property type="match status" value="1"/>
</dbReference>
<proteinExistence type="predicted"/>
<evidence type="ECO:0000313" key="1">
    <source>
        <dbReference type="EMBL" id="KPI83147.1"/>
    </source>
</evidence>
<dbReference type="VEuPathDB" id="TriTrypDB:Lsey_0428_0010"/>